<evidence type="ECO:0000313" key="3">
    <source>
        <dbReference type="Proteomes" id="UP001163714"/>
    </source>
</evidence>
<dbReference type="EMBL" id="JAPDMX010000024">
    <property type="protein sequence ID" value="MCW3172865.1"/>
    <property type="molecule type" value="Genomic_DNA"/>
</dbReference>
<dbReference type="Proteomes" id="UP001163714">
    <property type="component" value="Unassembled WGS sequence"/>
</dbReference>
<feature type="compositionally biased region" description="Basic and acidic residues" evidence="1">
    <location>
        <begin position="1"/>
        <end position="24"/>
    </location>
</feature>
<gene>
    <name evidence="2" type="ORF">OHT75_10270</name>
</gene>
<feature type="region of interest" description="Disordered" evidence="1">
    <location>
        <begin position="1"/>
        <end position="41"/>
    </location>
</feature>
<organism evidence="2 3">
    <name type="scientific">Shewanella subflava</name>
    <dbReference type="NCBI Taxonomy" id="2986476"/>
    <lineage>
        <taxon>Bacteria</taxon>
        <taxon>Pseudomonadati</taxon>
        <taxon>Pseudomonadota</taxon>
        <taxon>Gammaproteobacteria</taxon>
        <taxon>Alteromonadales</taxon>
        <taxon>Shewanellaceae</taxon>
        <taxon>Shewanella</taxon>
    </lineage>
</organism>
<comment type="caution">
    <text evidence="2">The sequence shown here is derived from an EMBL/GenBank/DDBJ whole genome shotgun (WGS) entry which is preliminary data.</text>
</comment>
<accession>A0ABT3IA79</accession>
<protein>
    <recommendedName>
        <fullName evidence="4">6-phosphofructokinase</fullName>
    </recommendedName>
</protein>
<proteinExistence type="predicted"/>
<evidence type="ECO:0000313" key="2">
    <source>
        <dbReference type="EMBL" id="MCW3172865.1"/>
    </source>
</evidence>
<dbReference type="RefSeq" id="WP_264726380.1">
    <property type="nucleotide sequence ID" value="NZ_JAPDMX010000024.1"/>
</dbReference>
<name>A0ABT3IA79_9GAMM</name>
<evidence type="ECO:0000256" key="1">
    <source>
        <dbReference type="SAM" id="MobiDB-lite"/>
    </source>
</evidence>
<reference evidence="2" key="1">
    <citation type="submission" date="2022-10" db="EMBL/GenBank/DDBJ databases">
        <title>Shewanella flava sp. nov, isolated from the estuary of the Fenhe River into the Yellow River.</title>
        <authorList>
            <person name="Li Y."/>
        </authorList>
    </citation>
    <scope>NUCLEOTIDE SEQUENCE</scope>
    <source>
        <strain evidence="2">FYR11-62</strain>
    </source>
</reference>
<sequence length="41" mass="4581">MSKERNNSKEAKKQPQLSLKEKRAAKQAKKAPTSNIVSKAK</sequence>
<keyword evidence="3" id="KW-1185">Reference proteome</keyword>
<feature type="compositionally biased region" description="Polar residues" evidence="1">
    <location>
        <begin position="32"/>
        <end position="41"/>
    </location>
</feature>
<evidence type="ECO:0008006" key="4">
    <source>
        <dbReference type="Google" id="ProtNLM"/>
    </source>
</evidence>